<reference evidence="2" key="1">
    <citation type="journal article" date="2023" name="bioRxiv">
        <title>Improved chromosome-level genome assembly for marigold (Tagetes erecta).</title>
        <authorList>
            <person name="Jiang F."/>
            <person name="Yuan L."/>
            <person name="Wang S."/>
            <person name="Wang H."/>
            <person name="Xu D."/>
            <person name="Wang A."/>
            <person name="Fan W."/>
        </authorList>
    </citation>
    <scope>NUCLEOTIDE SEQUENCE</scope>
    <source>
        <strain evidence="2">WSJ</strain>
        <tissue evidence="2">Leaf</tissue>
    </source>
</reference>
<gene>
    <name evidence="2" type="ORF">QVD17_06355</name>
</gene>
<dbReference type="AlphaFoldDB" id="A0AAD8LFG6"/>
<dbReference type="SUPFAM" id="SSF81383">
    <property type="entry name" value="F-box domain"/>
    <property type="match status" value="1"/>
</dbReference>
<organism evidence="2 3">
    <name type="scientific">Tagetes erecta</name>
    <name type="common">African marigold</name>
    <dbReference type="NCBI Taxonomy" id="13708"/>
    <lineage>
        <taxon>Eukaryota</taxon>
        <taxon>Viridiplantae</taxon>
        <taxon>Streptophyta</taxon>
        <taxon>Embryophyta</taxon>
        <taxon>Tracheophyta</taxon>
        <taxon>Spermatophyta</taxon>
        <taxon>Magnoliopsida</taxon>
        <taxon>eudicotyledons</taxon>
        <taxon>Gunneridae</taxon>
        <taxon>Pentapetalae</taxon>
        <taxon>asterids</taxon>
        <taxon>campanulids</taxon>
        <taxon>Asterales</taxon>
        <taxon>Asteraceae</taxon>
        <taxon>Asteroideae</taxon>
        <taxon>Heliantheae alliance</taxon>
        <taxon>Tageteae</taxon>
        <taxon>Tagetes</taxon>
    </lineage>
</organism>
<dbReference type="InterPro" id="IPR053772">
    <property type="entry name" value="At1g61320/At1g61330-like"/>
</dbReference>
<evidence type="ECO:0000313" key="3">
    <source>
        <dbReference type="Proteomes" id="UP001229421"/>
    </source>
</evidence>
<dbReference type="Proteomes" id="UP001229421">
    <property type="component" value="Unassembled WGS sequence"/>
</dbReference>
<protein>
    <recommendedName>
        <fullName evidence="1">F-box domain-containing protein</fullName>
    </recommendedName>
</protein>
<accession>A0AAD8LFG6</accession>
<dbReference type="Gene3D" id="1.20.1280.50">
    <property type="match status" value="1"/>
</dbReference>
<keyword evidence="3" id="KW-1185">Reference proteome</keyword>
<feature type="domain" description="F-box" evidence="1">
    <location>
        <begin position="1"/>
        <end position="51"/>
    </location>
</feature>
<proteinExistence type="predicted"/>
<dbReference type="InterPro" id="IPR036047">
    <property type="entry name" value="F-box-like_dom_sf"/>
</dbReference>
<evidence type="ECO:0000259" key="1">
    <source>
        <dbReference type="PROSITE" id="PS50181"/>
    </source>
</evidence>
<dbReference type="SUPFAM" id="SSF52047">
    <property type="entry name" value="RNI-like"/>
    <property type="match status" value="2"/>
</dbReference>
<dbReference type="PANTHER" id="PTHR34145">
    <property type="entry name" value="OS02G0105600 PROTEIN"/>
    <property type="match status" value="1"/>
</dbReference>
<name>A0AAD8LFG6_TARER</name>
<dbReference type="InterPro" id="IPR032675">
    <property type="entry name" value="LRR_dom_sf"/>
</dbReference>
<dbReference type="EMBL" id="JAUHHV010000001">
    <property type="protein sequence ID" value="KAK1440527.1"/>
    <property type="molecule type" value="Genomic_DNA"/>
</dbReference>
<dbReference type="Pfam" id="PF00646">
    <property type="entry name" value="F-box"/>
    <property type="match status" value="1"/>
</dbReference>
<dbReference type="SMART" id="SM00256">
    <property type="entry name" value="FBOX"/>
    <property type="match status" value="1"/>
</dbReference>
<dbReference type="InterPro" id="IPR055411">
    <property type="entry name" value="LRR_FXL15/At3g58940/PEG3-like"/>
</dbReference>
<dbReference type="PROSITE" id="PS50181">
    <property type="entry name" value="FBOX"/>
    <property type="match status" value="1"/>
</dbReference>
<comment type="caution">
    <text evidence="2">The sequence shown here is derived from an EMBL/GenBank/DDBJ whole genome shotgun (WGS) entry which is preliminary data.</text>
</comment>
<dbReference type="Pfam" id="PF24758">
    <property type="entry name" value="LRR_At5g56370"/>
    <property type="match status" value="2"/>
</dbReference>
<dbReference type="InterPro" id="IPR001810">
    <property type="entry name" value="F-box_dom"/>
</dbReference>
<dbReference type="Gene3D" id="3.80.10.10">
    <property type="entry name" value="Ribonuclease Inhibitor"/>
    <property type="match status" value="2"/>
</dbReference>
<sequence>MDRITQLPESIVHHILSYLYPKELLRMSLLSNTWFNLTASFPILDFNIDNFTNASRQSFFKYIEYATSRFCLHNVSAHRLKIITTLQEPAELDILNTCVESLLKKGVTELEISIARNFNNLFGTVQKYRLPDVLLSLSMLKSLSIDRCHLPSSFMLDALKLKSLIVLELKFVRIDDEVIKYITTSCPLLQVLEFKSCRGFKTFCVIGHQNLQKVIMAWNKELERIHIEAPNLSYLWVAESDERRTTHILNLASCKKLTTVTYSGDVLPNSNSNSGFLSNFPFVETLMLDTKCNNLKLSSHSLRTLVFLSDYSLEDIEFRTPNLATIDSSIYHFTMHPSVVNDSTHLKASMHCYPFNYIDATWFQKLRQFLYKKNGLQVFNLNIDTAHCQKFGELEKLKAIELPPYELEHVQLELDPHGESLANKAFVDAVLWCCRPRSLILKSSSPLTDFEEQSDIVKFTYEKLLEQEDRGRTKIQFVPPFSNCKAQKVFSRFCHLNVTAQRFDLLTTIEESAELDIVNSCVELVLKEGVREFVIYIENSLQPPLPKYYRLPNALFSLSMLRYLTIYGCELPSSLMTDVVQFKSLTYLTLQNVPIDDELVIKHITTSSPKLQIFQVQNLGLKRFCVFGHQNLQTVWISYNTPLERIDIDAPNLTTLSVIHTDGRFAPQMNLVSCKKLTSVFYIGGSLTNSNGCTNFLSSFPFIEDLILCMYNKFNSILSSHSLRTLVLQSNCDLDEVEFNAPNLVSFIYACGFSTRWRKDFTESEELKLIKLPPYELEHVELQLDTREEPSAHVSFLDAVIWCCRPRSLTLRSSFPFIDFEDVVKFTYEKLVEQEDEGDTKIQIVLPSSSEAQNRLKDFKSLPMAISREEYTISFIKDEVVQDRGSTIMEQSKV</sequence>
<dbReference type="PANTHER" id="PTHR34145:SF28">
    <property type="entry name" value="F-BOX DOMAIN-CONTAINING PROTEIN"/>
    <property type="match status" value="1"/>
</dbReference>
<evidence type="ECO:0000313" key="2">
    <source>
        <dbReference type="EMBL" id="KAK1440527.1"/>
    </source>
</evidence>